<dbReference type="PROSITE" id="PS51379">
    <property type="entry name" value="4FE4S_FER_2"/>
    <property type="match status" value="1"/>
</dbReference>
<dbReference type="PRINTS" id="PR00419">
    <property type="entry name" value="ADXRDTASE"/>
</dbReference>
<dbReference type="RefSeq" id="WP_097643835.1">
    <property type="nucleotide sequence ID" value="NZ_NQWI01000033.1"/>
</dbReference>
<protein>
    <submittedName>
        <fullName evidence="6">Glutamate synthase</fullName>
        <ecNumber evidence="6">1.4.1.13</ecNumber>
    </submittedName>
</protein>
<evidence type="ECO:0000256" key="4">
    <source>
        <dbReference type="ARBA" id="ARBA00029440"/>
    </source>
</evidence>
<evidence type="ECO:0000259" key="5">
    <source>
        <dbReference type="PROSITE" id="PS51379"/>
    </source>
</evidence>
<evidence type="ECO:0000256" key="1">
    <source>
        <dbReference type="ARBA" id="ARBA00022605"/>
    </source>
</evidence>
<dbReference type="InterPro" id="IPR028261">
    <property type="entry name" value="DPD_II"/>
</dbReference>
<name>A0A2A6RJR1_9CHLR</name>
<evidence type="ECO:0000313" key="6">
    <source>
        <dbReference type="EMBL" id="PDW03307.1"/>
    </source>
</evidence>
<dbReference type="GO" id="GO:0051536">
    <property type="term" value="F:iron-sulfur cluster binding"/>
    <property type="evidence" value="ECO:0007669"/>
    <property type="project" value="InterPro"/>
</dbReference>
<comment type="pathway">
    <text evidence="4">Amino-acid biosynthesis.</text>
</comment>
<dbReference type="GO" id="GO:0004355">
    <property type="term" value="F:glutamate synthase (NADPH) activity"/>
    <property type="evidence" value="ECO:0007669"/>
    <property type="project" value="UniProtKB-EC"/>
</dbReference>
<dbReference type="InterPro" id="IPR051394">
    <property type="entry name" value="Glutamate_Synthase"/>
</dbReference>
<dbReference type="PANTHER" id="PTHR43100:SF1">
    <property type="entry name" value="GLUTAMATE SYNTHASE [NADPH] SMALL CHAIN"/>
    <property type="match status" value="1"/>
</dbReference>
<reference evidence="7" key="1">
    <citation type="submission" date="2017-08" db="EMBL/GenBank/DDBJ databases">
        <authorList>
            <person name="Grouzdev D.S."/>
            <person name="Gaisin V.A."/>
            <person name="Rysina M.S."/>
            <person name="Gorlenko V.M."/>
        </authorList>
    </citation>
    <scope>NUCLEOTIDE SEQUENCE [LARGE SCALE GENOMIC DNA]</scope>
    <source>
        <strain evidence="7">Kir15-3F</strain>
    </source>
</reference>
<dbReference type="PANTHER" id="PTHR43100">
    <property type="entry name" value="GLUTAMATE SYNTHASE [NADPH] SMALL CHAIN"/>
    <property type="match status" value="1"/>
</dbReference>
<dbReference type="InterPro" id="IPR009051">
    <property type="entry name" value="Helical_ferredxn"/>
</dbReference>
<keyword evidence="1" id="KW-0028">Amino-acid biosynthesis</keyword>
<evidence type="ECO:0000256" key="3">
    <source>
        <dbReference type="ARBA" id="ARBA00023164"/>
    </source>
</evidence>
<keyword evidence="2 6" id="KW-0560">Oxidoreductase</keyword>
<dbReference type="OrthoDB" id="9803192at2"/>
<organism evidence="6 7">
    <name type="scientific">Candidatus Viridilinea mediisalina</name>
    <dbReference type="NCBI Taxonomy" id="2024553"/>
    <lineage>
        <taxon>Bacteria</taxon>
        <taxon>Bacillati</taxon>
        <taxon>Chloroflexota</taxon>
        <taxon>Chloroflexia</taxon>
        <taxon>Chloroflexales</taxon>
        <taxon>Chloroflexineae</taxon>
        <taxon>Oscillochloridaceae</taxon>
        <taxon>Candidatus Viridilinea</taxon>
    </lineage>
</organism>
<dbReference type="InterPro" id="IPR017896">
    <property type="entry name" value="4Fe4S_Fe-S-bd"/>
</dbReference>
<dbReference type="Pfam" id="PF14691">
    <property type="entry name" value="Fer4_20"/>
    <property type="match status" value="1"/>
</dbReference>
<feature type="domain" description="4Fe-4S ferredoxin-type" evidence="5">
    <location>
        <begin position="36"/>
        <end position="69"/>
    </location>
</feature>
<dbReference type="InterPro" id="IPR036188">
    <property type="entry name" value="FAD/NAD-bd_sf"/>
</dbReference>
<evidence type="ECO:0000313" key="7">
    <source>
        <dbReference type="Proteomes" id="UP000220527"/>
    </source>
</evidence>
<proteinExistence type="predicted"/>
<sequence length="476" mass="51999">MGHIEGFLKIQRQEQQGRPVAERLRDFNEVYEAPSEELVIEQGARCMDCGIPYCHVACPLGNFIPFWNDRVSEGDWRQALEQLQRENNFPEFTGQLCPALCEGSCSLSLGFEPVTIRLIERQVIEHGFAQGWVVPEPPQTLTGKRVAVVGSGPAGLAAAQQLRRMGHEVTVFERDQQIGGLLRYGIPDFKLEKQIIDRRLAQLEAEGVQFMPGVHVGVSMPVEELCQGFDAILLAAGAQHPRDLPVPGRDLAGIHFAMEYLTQQNRRCAGEVIEPEVAIDAKGRHVLVIGGGDTGADCVGTALRQGAASVTSFELMPEPPNERAPDNPWPEWPRVLRKSSSHEEGGERIYSVLTRRLLGDGNGQVAAAAAVRVSWQRDEHGQWRMEELEDTAFTQPCDLVLLALGFSGPIRHGMIEQLGVALSANGAVATDANKMTSRPGVFAAGDMSRGQSLVVWAIAEGRTAAEGINQFLMDGS</sequence>
<gene>
    <name evidence="6" type="primary">gltD</name>
    <name evidence="6" type="ORF">CJ255_09325</name>
</gene>
<dbReference type="InterPro" id="IPR023753">
    <property type="entry name" value="FAD/NAD-binding_dom"/>
</dbReference>
<evidence type="ECO:0000256" key="2">
    <source>
        <dbReference type="ARBA" id="ARBA00023002"/>
    </source>
</evidence>
<dbReference type="Gene3D" id="1.10.1060.10">
    <property type="entry name" value="Alpha-helical ferredoxin"/>
    <property type="match status" value="1"/>
</dbReference>
<dbReference type="SUPFAM" id="SSF51971">
    <property type="entry name" value="Nucleotide-binding domain"/>
    <property type="match status" value="2"/>
</dbReference>
<dbReference type="Pfam" id="PF07992">
    <property type="entry name" value="Pyr_redox_2"/>
    <property type="match status" value="2"/>
</dbReference>
<dbReference type="Proteomes" id="UP000220527">
    <property type="component" value="Unassembled WGS sequence"/>
</dbReference>
<dbReference type="AlphaFoldDB" id="A0A2A6RJR1"/>
<dbReference type="EMBL" id="NQWI01000033">
    <property type="protein sequence ID" value="PDW03307.1"/>
    <property type="molecule type" value="Genomic_DNA"/>
</dbReference>
<dbReference type="Gene3D" id="3.50.50.60">
    <property type="entry name" value="FAD/NAD(P)-binding domain"/>
    <property type="match status" value="2"/>
</dbReference>
<dbReference type="NCBIfam" id="TIGR01317">
    <property type="entry name" value="GOGAT_sm_gam"/>
    <property type="match status" value="1"/>
</dbReference>
<dbReference type="EC" id="1.4.1.13" evidence="6"/>
<dbReference type="GO" id="GO:0006537">
    <property type="term" value="P:glutamate biosynthetic process"/>
    <property type="evidence" value="ECO:0007669"/>
    <property type="project" value="UniProtKB-KW"/>
</dbReference>
<dbReference type="GO" id="GO:0016639">
    <property type="term" value="F:oxidoreductase activity, acting on the CH-NH2 group of donors, NAD or NADP as acceptor"/>
    <property type="evidence" value="ECO:0007669"/>
    <property type="project" value="InterPro"/>
</dbReference>
<accession>A0A2A6RJR1</accession>
<dbReference type="Gene3D" id="3.40.50.720">
    <property type="entry name" value="NAD(P)-binding Rossmann-like Domain"/>
    <property type="match status" value="1"/>
</dbReference>
<dbReference type="InterPro" id="IPR006005">
    <property type="entry name" value="Glut_synth_ssu1"/>
</dbReference>
<keyword evidence="3" id="KW-0314">Glutamate biosynthesis</keyword>
<keyword evidence="7" id="KW-1185">Reference proteome</keyword>
<dbReference type="SUPFAM" id="SSF46548">
    <property type="entry name" value="alpha-helical ferredoxin"/>
    <property type="match status" value="1"/>
</dbReference>
<comment type="caution">
    <text evidence="6">The sequence shown here is derived from an EMBL/GenBank/DDBJ whole genome shotgun (WGS) entry which is preliminary data.</text>
</comment>